<dbReference type="KEGG" id="xfs:D934_08960"/>
<accession>A0A060HDF8</accession>
<dbReference type="Proteomes" id="UP000027215">
    <property type="component" value="Chromosome"/>
</dbReference>
<dbReference type="RefSeq" id="WP_230577749.1">
    <property type="nucleotide sequence ID" value="NZ_CP006696.1"/>
</dbReference>
<dbReference type="HOGENOM" id="CLU_2095953_0_0_6"/>
<organism evidence="2 3">
    <name type="scientific">Xylella fastidiosa subsp. sandyi Ann-1</name>
    <dbReference type="NCBI Taxonomy" id="155920"/>
    <lineage>
        <taxon>Bacteria</taxon>
        <taxon>Pseudomonadati</taxon>
        <taxon>Pseudomonadota</taxon>
        <taxon>Gammaproteobacteria</taxon>
        <taxon>Lysobacterales</taxon>
        <taxon>Lysobacteraceae</taxon>
        <taxon>Xylella</taxon>
    </lineage>
</organism>
<sequence length="116" mass="13187">MPRPKPSFFTPKSHPLHSLIERTRLAVRDWLTAPSLQERGFTKDLSTLQAQFHSDLLGDAERISFFVHLKKHGITPLRRCVPGEPYGYTCTCGAIDGNACTCLELRREVRAWGEFC</sequence>
<dbReference type="EMBL" id="CP006696">
    <property type="protein sequence ID" value="AIC11401.1"/>
    <property type="molecule type" value="Genomic_DNA"/>
</dbReference>
<evidence type="ECO:0000313" key="3">
    <source>
        <dbReference type="Proteomes" id="UP000027215"/>
    </source>
</evidence>
<name>A0A060HDF8_XYLFS</name>
<dbReference type="AlphaFoldDB" id="A0A060HDF8"/>
<gene>
    <name evidence="1" type="ORF">D934_07740</name>
    <name evidence="2" type="ORF">D934_08960</name>
</gene>
<dbReference type="PATRIC" id="fig|155920.8.peg.1791"/>
<dbReference type="KEGG" id="xfs:D934_07740"/>
<proteinExistence type="predicted"/>
<dbReference type="EMBL" id="CP006696">
    <property type="protein sequence ID" value="AIC11316.1"/>
    <property type="molecule type" value="Genomic_DNA"/>
</dbReference>
<evidence type="ECO:0000313" key="1">
    <source>
        <dbReference type="EMBL" id="AIC11316.1"/>
    </source>
</evidence>
<reference evidence="2 3" key="1">
    <citation type="submission" date="2013-08" db="EMBL/GenBank/DDBJ databases">
        <authorList>
            <person name="Stouthamer R."/>
            <person name="Nunney L."/>
        </authorList>
    </citation>
    <scope>NUCLEOTIDE SEQUENCE [LARGE SCALE GENOMIC DNA]</scope>
    <source>
        <strain evidence="3">ann-1</strain>
        <strain evidence="2">Ann-1</strain>
    </source>
</reference>
<protein>
    <submittedName>
        <fullName evidence="2">Uncharacterized protein</fullName>
    </submittedName>
</protein>
<evidence type="ECO:0000313" key="2">
    <source>
        <dbReference type="EMBL" id="AIC11401.1"/>
    </source>
</evidence>